<protein>
    <submittedName>
        <fullName evidence="1">Uncharacterized protein</fullName>
    </submittedName>
</protein>
<dbReference type="PATRIC" id="fig|927704.6.peg.3340"/>
<dbReference type="Proteomes" id="UP000007887">
    <property type="component" value="Plasmid pSRC3"/>
</dbReference>
<proteinExistence type="predicted"/>
<evidence type="ECO:0000313" key="2">
    <source>
        <dbReference type="Proteomes" id="UP000007887"/>
    </source>
</evidence>
<keyword evidence="1" id="KW-0614">Plasmid</keyword>
<evidence type="ECO:0000313" key="1">
    <source>
        <dbReference type="EMBL" id="BAL85100.1"/>
    </source>
</evidence>
<dbReference type="EMBL" id="AP012300">
    <property type="protein sequence ID" value="BAL85100.1"/>
    <property type="molecule type" value="Genomic_DNA"/>
</dbReference>
<gene>
    <name evidence="1" type="ordered locus">SELR_pSRC300270</name>
</gene>
<organism evidence="1 2">
    <name type="scientific">Selenomonas ruminantium subsp. lactilytica (strain NBRC 103574 / TAM6421)</name>
    <dbReference type="NCBI Taxonomy" id="927704"/>
    <lineage>
        <taxon>Bacteria</taxon>
        <taxon>Bacillati</taxon>
        <taxon>Bacillota</taxon>
        <taxon>Negativicutes</taxon>
        <taxon>Selenomonadales</taxon>
        <taxon>Selenomonadaceae</taxon>
        <taxon>Selenomonas</taxon>
    </lineage>
</organism>
<dbReference type="KEGG" id="sri:SELR_pSRC300270"/>
<geneLocation type="plasmid" evidence="1 2">
    <name>pSRC3</name>
</geneLocation>
<accession>I0GWG3</accession>
<sequence>MYNMANLNNILGKGLLLHGIGKGVLNTVSGKLLELTTSQSMKLNVNATTEDQYGGDSLFPLYTFISKKEGNIEITNAEFSLSQLTVAQGVNLQASGNKRTNRVLLTTESTELMKGETLSGVEVIAILGPDGAKSDKVTVSADGKVTFAEGAEAGEYAVWYKADDASAVQASMLKNAMPEVATFNWMFQTESSDGTKYQVDIYARRVRCDGKFDIETARDKASTPQLTVNILDPGDGHDDFAVITVSKVAD</sequence>
<dbReference type="AlphaFoldDB" id="I0GWG3"/>
<reference evidence="1 2" key="1">
    <citation type="submission" date="2011-10" db="EMBL/GenBank/DDBJ databases">
        <title>Whole genome sequence of Selenomonas ruminantium subsp. lactilytica TAM6421.</title>
        <authorList>
            <person name="Oguchi A."/>
            <person name="Ankai A."/>
            <person name="Kaneko J."/>
            <person name="Yamada-Narita S."/>
            <person name="Fukui S."/>
            <person name="Takahashi M."/>
            <person name="Onodera T."/>
            <person name="Kojima S."/>
            <person name="Fushimi T."/>
            <person name="Abe N."/>
            <person name="Kamio Y."/>
            <person name="Yamazaki S."/>
            <person name="Fujita N."/>
        </authorList>
    </citation>
    <scope>NUCLEOTIDE SEQUENCE [LARGE SCALE GENOMIC DNA]</scope>
    <source>
        <strain evidence="2">NBRC 103574 / TAM6421</strain>
        <plasmid evidence="1 2">pSRC3</plasmid>
    </source>
</reference>
<dbReference type="HOGENOM" id="CLU_1123536_0_0_9"/>
<name>I0GWG3_SELRL</name>